<accession>A0A382BHK6</accession>
<evidence type="ECO:0000313" key="1">
    <source>
        <dbReference type="EMBL" id="SVB13308.1"/>
    </source>
</evidence>
<name>A0A382BHK6_9ZZZZ</name>
<proteinExistence type="predicted"/>
<organism evidence="1">
    <name type="scientific">marine metagenome</name>
    <dbReference type="NCBI Taxonomy" id="408172"/>
    <lineage>
        <taxon>unclassified sequences</taxon>
        <taxon>metagenomes</taxon>
        <taxon>ecological metagenomes</taxon>
    </lineage>
</organism>
<dbReference type="AlphaFoldDB" id="A0A382BHK6"/>
<dbReference type="EMBL" id="UINC01029860">
    <property type="protein sequence ID" value="SVB13308.1"/>
    <property type="molecule type" value="Genomic_DNA"/>
</dbReference>
<protein>
    <submittedName>
        <fullName evidence="1">Uncharacterized protein</fullName>
    </submittedName>
</protein>
<sequence length="53" mass="6025">MNKIKKRISVLFILAVLQAEYAVENAFPNLSFNDPVGIYHADDGTDRLFVIEQ</sequence>
<gene>
    <name evidence="1" type="ORF">METZ01_LOCUS166162</name>
</gene>
<reference evidence="1" key="1">
    <citation type="submission" date="2018-05" db="EMBL/GenBank/DDBJ databases">
        <authorList>
            <person name="Lanie J.A."/>
            <person name="Ng W.-L."/>
            <person name="Kazmierczak K.M."/>
            <person name="Andrzejewski T.M."/>
            <person name="Davidsen T.M."/>
            <person name="Wayne K.J."/>
            <person name="Tettelin H."/>
            <person name="Glass J.I."/>
            <person name="Rusch D."/>
            <person name="Podicherti R."/>
            <person name="Tsui H.-C.T."/>
            <person name="Winkler M.E."/>
        </authorList>
    </citation>
    <scope>NUCLEOTIDE SEQUENCE</scope>
</reference>
<feature type="non-terminal residue" evidence="1">
    <location>
        <position position="53"/>
    </location>
</feature>